<dbReference type="InterPro" id="IPR016166">
    <property type="entry name" value="FAD-bd_PCMH"/>
</dbReference>
<dbReference type="GO" id="GO:0008270">
    <property type="term" value="F:zinc ion binding"/>
    <property type="evidence" value="ECO:0007669"/>
    <property type="project" value="InterPro"/>
</dbReference>
<keyword evidence="3" id="KW-0805">Transcription regulation</keyword>
<reference evidence="8 9" key="1">
    <citation type="submission" date="2015-01" db="EMBL/GenBank/DDBJ databases">
        <title>The Genome Sequence of Exophiala sideris CBS121828.</title>
        <authorList>
            <consortium name="The Broad Institute Genomics Platform"/>
            <person name="Cuomo C."/>
            <person name="de Hoog S."/>
            <person name="Gorbushina A."/>
            <person name="Stielow B."/>
            <person name="Teixiera M."/>
            <person name="Abouelleil A."/>
            <person name="Chapman S.B."/>
            <person name="Priest M."/>
            <person name="Young S.K."/>
            <person name="Wortman J."/>
            <person name="Nusbaum C."/>
            <person name="Birren B."/>
        </authorList>
    </citation>
    <scope>NUCLEOTIDE SEQUENCE [LARGE SCALE GENOMIC DNA]</scope>
    <source>
        <strain evidence="8 9">CBS 121828</strain>
    </source>
</reference>
<protein>
    <recommendedName>
        <fullName evidence="7">FAD-binding PCMH-type domain-containing protein</fullName>
    </recommendedName>
</protein>
<dbReference type="HOGENOM" id="CLU_264618_0_0_1"/>
<evidence type="ECO:0000259" key="7">
    <source>
        <dbReference type="PROSITE" id="PS51387"/>
    </source>
</evidence>
<evidence type="ECO:0000256" key="1">
    <source>
        <dbReference type="ARBA" id="ARBA00022723"/>
    </source>
</evidence>
<keyword evidence="4" id="KW-0804">Transcription</keyword>
<feature type="region of interest" description="Disordered" evidence="6">
    <location>
        <begin position="1136"/>
        <end position="1163"/>
    </location>
</feature>
<dbReference type="Pfam" id="PF01565">
    <property type="entry name" value="FAD_binding_4"/>
    <property type="match status" value="1"/>
</dbReference>
<evidence type="ECO:0000256" key="5">
    <source>
        <dbReference type="ARBA" id="ARBA00023242"/>
    </source>
</evidence>
<dbReference type="InterPro" id="IPR006094">
    <property type="entry name" value="Oxid_FAD_bind_N"/>
</dbReference>
<keyword evidence="5" id="KW-0539">Nucleus</keyword>
<evidence type="ECO:0000313" key="9">
    <source>
        <dbReference type="Proteomes" id="UP000053599"/>
    </source>
</evidence>
<dbReference type="Pfam" id="PF04082">
    <property type="entry name" value="Fungal_trans"/>
    <property type="match status" value="1"/>
</dbReference>
<dbReference type="InterPro" id="IPR007219">
    <property type="entry name" value="XnlR_reg_dom"/>
</dbReference>
<feature type="domain" description="FAD-binding PCMH-type" evidence="7">
    <location>
        <begin position="37"/>
        <end position="208"/>
    </location>
</feature>
<evidence type="ECO:0000256" key="4">
    <source>
        <dbReference type="ARBA" id="ARBA00023163"/>
    </source>
</evidence>
<dbReference type="AlphaFoldDB" id="A0A0D1Y864"/>
<dbReference type="GO" id="GO:0003677">
    <property type="term" value="F:DNA binding"/>
    <property type="evidence" value="ECO:0007669"/>
    <property type="project" value="InterPro"/>
</dbReference>
<evidence type="ECO:0000256" key="3">
    <source>
        <dbReference type="ARBA" id="ARBA00023015"/>
    </source>
</evidence>
<accession>A0A0D1Y864</accession>
<dbReference type="PANTHER" id="PTHR47660:SF2">
    <property type="entry name" value="TRANSCRIPTION FACTOR WITH C2H2 AND ZN(2)-CYS(6) DNA BINDING DOMAIN (EUROFUNG)"/>
    <property type="match status" value="1"/>
</dbReference>
<dbReference type="Gene3D" id="3.40.462.20">
    <property type="match status" value="1"/>
</dbReference>
<dbReference type="Proteomes" id="UP000053599">
    <property type="component" value="Unassembled WGS sequence"/>
</dbReference>
<evidence type="ECO:0000256" key="6">
    <source>
        <dbReference type="SAM" id="MobiDB-lite"/>
    </source>
</evidence>
<dbReference type="PANTHER" id="PTHR47660">
    <property type="entry name" value="TRANSCRIPTION FACTOR WITH C2H2 AND ZN(2)-CYS(6) DNA BINDING DOMAIN (EUROFUNG)-RELATED-RELATED"/>
    <property type="match status" value="1"/>
</dbReference>
<dbReference type="CDD" id="cd12148">
    <property type="entry name" value="fungal_TF_MHR"/>
    <property type="match status" value="1"/>
</dbReference>
<gene>
    <name evidence="8" type="ORF">PV11_06614</name>
</gene>
<dbReference type="GO" id="GO:0071949">
    <property type="term" value="F:FAD binding"/>
    <property type="evidence" value="ECO:0007669"/>
    <property type="project" value="InterPro"/>
</dbReference>
<dbReference type="Gene3D" id="3.30.465.10">
    <property type="match status" value="1"/>
</dbReference>
<dbReference type="GO" id="GO:0006351">
    <property type="term" value="P:DNA-templated transcription"/>
    <property type="evidence" value="ECO:0007669"/>
    <property type="project" value="InterPro"/>
</dbReference>
<dbReference type="OrthoDB" id="415825at2759"/>
<keyword evidence="2" id="KW-0862">Zinc</keyword>
<organism evidence="8 9">
    <name type="scientific">Exophiala sideris</name>
    <dbReference type="NCBI Taxonomy" id="1016849"/>
    <lineage>
        <taxon>Eukaryota</taxon>
        <taxon>Fungi</taxon>
        <taxon>Dikarya</taxon>
        <taxon>Ascomycota</taxon>
        <taxon>Pezizomycotina</taxon>
        <taxon>Eurotiomycetes</taxon>
        <taxon>Chaetothyriomycetidae</taxon>
        <taxon>Chaetothyriales</taxon>
        <taxon>Herpotrichiellaceae</taxon>
        <taxon>Exophiala</taxon>
    </lineage>
</organism>
<dbReference type="InterPro" id="IPR016169">
    <property type="entry name" value="FAD-bd_PCMH_sub2"/>
</dbReference>
<dbReference type="PROSITE" id="PS51387">
    <property type="entry name" value="FAD_PCMH"/>
    <property type="match status" value="1"/>
</dbReference>
<evidence type="ECO:0000256" key="2">
    <source>
        <dbReference type="ARBA" id="ARBA00022833"/>
    </source>
</evidence>
<dbReference type="Gene3D" id="3.30.43.10">
    <property type="entry name" value="Uridine Diphospho-n-acetylenolpyruvylglucosamine Reductase, domain 2"/>
    <property type="match status" value="1"/>
</dbReference>
<proteinExistence type="predicted"/>
<dbReference type="SUPFAM" id="SSF56176">
    <property type="entry name" value="FAD-binding/transporter-associated domain-like"/>
    <property type="match status" value="1"/>
</dbReference>
<dbReference type="STRING" id="1016849.A0A0D1Y864"/>
<dbReference type="EMBL" id="KN846953">
    <property type="protein sequence ID" value="KIV79022.1"/>
    <property type="molecule type" value="Genomic_DNA"/>
</dbReference>
<dbReference type="InterPro" id="IPR016167">
    <property type="entry name" value="FAD-bd_PCMH_sub1"/>
</dbReference>
<evidence type="ECO:0000313" key="8">
    <source>
        <dbReference type="EMBL" id="KIV79022.1"/>
    </source>
</evidence>
<sequence length="1263" mass="140702">MGSMQDSLPITWRPKADEHDTEYERARVGRVFNHRRPKRYPRAIVEATQESHIVDAVRLANQLGCRVSVRSGGHSWAAWSVREDAVLIDLGDYHHLELNAEQNEVIVSPSTTGRVLNTYLGERGFLFAGGHCPDVGVGGFLLQGGMGWNCKNWGWACEQVTAIDIVNAQGERLHCNNTENSDFYWAARGAGPGFPGVVTKFYLRVRRSYSNMLSSCFIYPISSYREVMKWVVAIAPTCDNDTEVVAVGAYPPPESGLQSEPCIMPLFVTFKNSEKEAQTALEQANASRPPGAFVELVNQPTSLLNEYRNQAAANPQGHRYCAENAYIKNDEDVAAVLEEAFCTLPHPKAFSLWYSMNPCSRRPLPDMALSMQSDHYFALYTIWEHESDDRRCQAWVQNIMKTVERHSEGAYLGDSDFQVRRTKFWADENARRLMAIRQKLDPEGRICGYLDIDDPQLAQSDLQLADYSTSQVQYHEAPADWGLQISPQPNLGEAAEEQPQTTTYDVEKAPTHIEMQMSAQLPTPTTFDHDSVIMPLGSPFFQGQQFMGFDEFSFFDVLRDSMTPITGNAQSNNTASDVLPTFPRDVLDFNIDSFVDIPNTQPFPGFFPSEQEHDSGGIGPDGDRFAGCKSGYVTPAAVPGSITLGQKAFRESMWLWTPALGDHGAAEQLNLSLSYDDATLEAQQTIDSAPLSDQLTLATRDRILAMVLSTCEPDTYCHVVSCFPSPKFLTNLLNTFVAHHVRQDTTCIHVPTLKINEEGPEILGSMISFGASVSRIPEVRKLGFALQESVRMALPAKFESDNRTTRELGLLQAYVLHLNVGLWSGNRRKIEIAESFALPLITMIRRAGHFRWQRHPDCVPEVHDDEKTTEAKWHSWVQAESWKRLALHLFVRDTETSMSLLNRPIISYAELSLELPFSRDIWLAKTAKEWREVYLDRMSRSQDRLPSLRTCIEDAGPVFKLGNLIDMQMSLKAIISSIWSLIWQYREMKTTFRQNDKLGGARGSGSMTSSSLYQEITQAIQHLRLNTAEEWGSVMNPPATLLLELGCMHLHVSLEDIQTLLGKEGEEAARKVLLRLSTWAESSESRQALYHAGQVLRMAKQFPSGGLRDAPAVAVYHASLVLWAYAVLSKVSSFGGSGGPDSFTTNRPSKTTTDAPSERAASLGSRNSSVALLDGEDIPALQRFLVLGKGVPSIRPSDGGDYNQVNNGNLNIALSDPSAVMSTITSILQSKNWDDERGYPPLVSNLSKLMRALGSAAAGKRRR</sequence>
<feature type="compositionally biased region" description="Polar residues" evidence="6">
    <location>
        <begin position="1144"/>
        <end position="1155"/>
    </location>
</feature>
<keyword evidence="1" id="KW-0479">Metal-binding</keyword>
<name>A0A0D1Y864_9EURO</name>
<dbReference type="InterPro" id="IPR036318">
    <property type="entry name" value="FAD-bd_PCMH-like_sf"/>
</dbReference>